<evidence type="ECO:0000256" key="3">
    <source>
        <dbReference type="ARBA" id="ARBA00022578"/>
    </source>
</evidence>
<dbReference type="PANTHER" id="PTHR35604">
    <property type="entry name" value="TRANSPOSASE INSH FOR INSERTION SEQUENCE ELEMENT IS5A-RELATED"/>
    <property type="match status" value="1"/>
</dbReference>
<comment type="caution">
    <text evidence="8">The sequence shown here is derived from an EMBL/GenBank/DDBJ whole genome shotgun (WGS) entry which is preliminary data.</text>
</comment>
<evidence type="ECO:0000313" key="9">
    <source>
        <dbReference type="Proteomes" id="UP000283469"/>
    </source>
</evidence>
<dbReference type="Pfam" id="PF05598">
    <property type="entry name" value="DUF772"/>
    <property type="match status" value="1"/>
</dbReference>
<evidence type="ECO:0000259" key="6">
    <source>
        <dbReference type="Pfam" id="PF01609"/>
    </source>
</evidence>
<dbReference type="PANTHER" id="PTHR35604:SF2">
    <property type="entry name" value="TRANSPOSASE INSH FOR INSERTION SEQUENCE ELEMENT IS5A-RELATED"/>
    <property type="match status" value="1"/>
</dbReference>
<dbReference type="InterPro" id="IPR047959">
    <property type="entry name" value="Transpos_IS5"/>
</dbReference>
<name>A0A418YFQ4_9SPHN</name>
<dbReference type="GO" id="GO:0003677">
    <property type="term" value="F:DNA binding"/>
    <property type="evidence" value="ECO:0007669"/>
    <property type="project" value="UniProtKB-KW"/>
</dbReference>
<feature type="domain" description="Transposase IS4-like" evidence="6">
    <location>
        <begin position="136"/>
        <end position="310"/>
    </location>
</feature>
<evidence type="ECO:0000256" key="1">
    <source>
        <dbReference type="ARBA" id="ARBA00003544"/>
    </source>
</evidence>
<comment type="function">
    <text evidence="1">Involved in the transposition of the insertion sequence IS5.</text>
</comment>
<organism evidence="8 9">
    <name type="scientific">Sphingobium terrigena</name>
    <dbReference type="NCBI Taxonomy" id="2304063"/>
    <lineage>
        <taxon>Bacteria</taxon>
        <taxon>Pseudomonadati</taxon>
        <taxon>Pseudomonadota</taxon>
        <taxon>Alphaproteobacteria</taxon>
        <taxon>Sphingomonadales</taxon>
        <taxon>Sphingomonadaceae</taxon>
        <taxon>Sphingobium</taxon>
    </lineage>
</organism>
<evidence type="ECO:0000256" key="2">
    <source>
        <dbReference type="ARBA" id="ARBA00010075"/>
    </source>
</evidence>
<feature type="domain" description="Transposase InsH N-terminal" evidence="7">
    <location>
        <begin position="22"/>
        <end position="109"/>
    </location>
</feature>
<proteinExistence type="inferred from homology"/>
<keyword evidence="5" id="KW-0233">DNA recombination</keyword>
<keyword evidence="9" id="KW-1185">Reference proteome</keyword>
<keyword evidence="3" id="KW-0815">Transposition</keyword>
<evidence type="ECO:0000313" key="8">
    <source>
        <dbReference type="EMBL" id="RJG48292.1"/>
    </source>
</evidence>
<evidence type="ECO:0000256" key="5">
    <source>
        <dbReference type="ARBA" id="ARBA00023172"/>
    </source>
</evidence>
<protein>
    <submittedName>
        <fullName evidence="8">IS5 family transposase</fullName>
    </submittedName>
</protein>
<evidence type="ECO:0000256" key="4">
    <source>
        <dbReference type="ARBA" id="ARBA00023125"/>
    </source>
</evidence>
<accession>A0A418YFQ4</accession>
<dbReference type="Pfam" id="PF01609">
    <property type="entry name" value="DDE_Tnp_1"/>
    <property type="match status" value="1"/>
</dbReference>
<dbReference type="AlphaFoldDB" id="A0A418YFQ4"/>
<dbReference type="Proteomes" id="UP000283469">
    <property type="component" value="Unassembled WGS sequence"/>
</dbReference>
<dbReference type="OrthoDB" id="9774608at2"/>
<dbReference type="InterPro" id="IPR008490">
    <property type="entry name" value="Transposase_InsH_N"/>
</dbReference>
<gene>
    <name evidence="8" type="ORF">D0Z70_24490</name>
</gene>
<comment type="similarity">
    <text evidence="2">Belongs to the transposase 11 family.</text>
</comment>
<dbReference type="NCBIfam" id="NF033581">
    <property type="entry name" value="transpos_IS5_4"/>
    <property type="match status" value="1"/>
</dbReference>
<dbReference type="EMBL" id="QVRA01000094">
    <property type="protein sequence ID" value="RJG48292.1"/>
    <property type="molecule type" value="Genomic_DNA"/>
</dbReference>
<sequence length="318" mass="35338">MHRSSGQGDLGGAWLSPDLGRNAGLDRIGAVFDWRSLEALVCEVYSARTGRPSWPPLVLFKALLLQQWYGLSDPGLEEALGDRLSFRKFVGLGLNEGQPDHSTLSRFRKAMRERGLDARLFDEVERQLGARGLLVKSGTLLDATLVDAAVRRPGMPTGSGSSVDPDAAWTRKGGKSHFGYKAHIGVDEGSGLIRRAELAPARINDSVVADALICGDERAIYADKAYEHKERRQRLKSAGIKDRIMHRSHKNQAQLPHWQAVRNRLISPIRSAIERVFGTLKRSYGYRRVRYCGLAANHLELRMLCIAFNMRKATAIIA</sequence>
<dbReference type="GO" id="GO:0006313">
    <property type="term" value="P:DNA transposition"/>
    <property type="evidence" value="ECO:0007669"/>
    <property type="project" value="InterPro"/>
</dbReference>
<evidence type="ECO:0000259" key="7">
    <source>
        <dbReference type="Pfam" id="PF05598"/>
    </source>
</evidence>
<dbReference type="GO" id="GO:0004803">
    <property type="term" value="F:transposase activity"/>
    <property type="evidence" value="ECO:0007669"/>
    <property type="project" value="InterPro"/>
</dbReference>
<reference evidence="8 9" key="1">
    <citation type="submission" date="2018-08" db="EMBL/GenBank/DDBJ databases">
        <title>Sphingobium sp. EO9.</title>
        <authorList>
            <person name="Park Y."/>
            <person name="Kim K.H."/>
            <person name="Jeon C.O."/>
        </authorList>
    </citation>
    <scope>NUCLEOTIDE SEQUENCE [LARGE SCALE GENOMIC DNA]</scope>
    <source>
        <strain evidence="8 9">EO9</strain>
    </source>
</reference>
<dbReference type="InterPro" id="IPR002559">
    <property type="entry name" value="Transposase_11"/>
</dbReference>
<keyword evidence="4" id="KW-0238">DNA-binding</keyword>